<sequence length="51" mass="5671">IMLALEADQSGHIRTVQDDPVAAWNALATLYVQQCPGAQFAAYDEFFSIRK</sequence>
<feature type="non-terminal residue" evidence="1">
    <location>
        <position position="1"/>
    </location>
</feature>
<reference evidence="2" key="2">
    <citation type="submission" date="2015-01" db="EMBL/GenBank/DDBJ databases">
        <title>Evolutionary Origins and Diversification of the Mycorrhizal Mutualists.</title>
        <authorList>
            <consortium name="DOE Joint Genome Institute"/>
            <consortium name="Mycorrhizal Genomics Consortium"/>
            <person name="Kohler A."/>
            <person name="Kuo A."/>
            <person name="Nagy L.G."/>
            <person name="Floudas D."/>
            <person name="Copeland A."/>
            <person name="Barry K.W."/>
            <person name="Cichocki N."/>
            <person name="Veneault-Fourrey C."/>
            <person name="LaButti K."/>
            <person name="Lindquist E.A."/>
            <person name="Lipzen A."/>
            <person name="Lundell T."/>
            <person name="Morin E."/>
            <person name="Murat C."/>
            <person name="Riley R."/>
            <person name="Ohm R."/>
            <person name="Sun H."/>
            <person name="Tunlid A."/>
            <person name="Henrissat B."/>
            <person name="Grigoriev I.V."/>
            <person name="Hibbett D.S."/>
            <person name="Martin F."/>
        </authorList>
    </citation>
    <scope>NUCLEOTIDE SEQUENCE [LARGE SCALE GENOMIC DNA]</scope>
    <source>
        <strain evidence="2">441</strain>
    </source>
</reference>
<evidence type="ECO:0000313" key="1">
    <source>
        <dbReference type="EMBL" id="KIK18710.1"/>
    </source>
</evidence>
<dbReference type="AlphaFoldDB" id="A0A0C9Y1U9"/>
<dbReference type="OrthoDB" id="2673624at2759"/>
<dbReference type="Proteomes" id="UP000054018">
    <property type="component" value="Unassembled WGS sequence"/>
</dbReference>
<protein>
    <submittedName>
        <fullName evidence="1">Uncharacterized protein</fullName>
    </submittedName>
</protein>
<proteinExistence type="predicted"/>
<accession>A0A0C9Y1U9</accession>
<gene>
    <name evidence="1" type="ORF">PISMIDRAFT_108888</name>
</gene>
<organism evidence="1 2">
    <name type="scientific">Pisolithus microcarpus 441</name>
    <dbReference type="NCBI Taxonomy" id="765257"/>
    <lineage>
        <taxon>Eukaryota</taxon>
        <taxon>Fungi</taxon>
        <taxon>Dikarya</taxon>
        <taxon>Basidiomycota</taxon>
        <taxon>Agaricomycotina</taxon>
        <taxon>Agaricomycetes</taxon>
        <taxon>Agaricomycetidae</taxon>
        <taxon>Boletales</taxon>
        <taxon>Sclerodermatineae</taxon>
        <taxon>Pisolithaceae</taxon>
        <taxon>Pisolithus</taxon>
    </lineage>
</organism>
<reference evidence="1 2" key="1">
    <citation type="submission" date="2014-04" db="EMBL/GenBank/DDBJ databases">
        <authorList>
            <consortium name="DOE Joint Genome Institute"/>
            <person name="Kuo A."/>
            <person name="Kohler A."/>
            <person name="Costa M.D."/>
            <person name="Nagy L.G."/>
            <person name="Floudas D."/>
            <person name="Copeland A."/>
            <person name="Barry K.W."/>
            <person name="Cichocki N."/>
            <person name="Veneault-Fourrey C."/>
            <person name="LaButti K."/>
            <person name="Lindquist E.A."/>
            <person name="Lipzen A."/>
            <person name="Lundell T."/>
            <person name="Morin E."/>
            <person name="Murat C."/>
            <person name="Sun H."/>
            <person name="Tunlid A."/>
            <person name="Henrissat B."/>
            <person name="Grigoriev I.V."/>
            <person name="Hibbett D.S."/>
            <person name="Martin F."/>
            <person name="Nordberg H.P."/>
            <person name="Cantor M.N."/>
            <person name="Hua S.X."/>
        </authorList>
    </citation>
    <scope>NUCLEOTIDE SEQUENCE [LARGE SCALE GENOMIC DNA]</scope>
    <source>
        <strain evidence="1 2">441</strain>
    </source>
</reference>
<dbReference type="HOGENOM" id="CLU_3112075_0_0_1"/>
<evidence type="ECO:0000313" key="2">
    <source>
        <dbReference type="Proteomes" id="UP000054018"/>
    </source>
</evidence>
<dbReference type="EMBL" id="KN833798">
    <property type="protein sequence ID" value="KIK18710.1"/>
    <property type="molecule type" value="Genomic_DNA"/>
</dbReference>
<name>A0A0C9Y1U9_9AGAM</name>
<keyword evidence="2" id="KW-1185">Reference proteome</keyword>